<feature type="region of interest" description="Disordered" evidence="1">
    <location>
        <begin position="1"/>
        <end position="25"/>
    </location>
</feature>
<protein>
    <submittedName>
        <fullName evidence="2">1298_t:CDS:1</fullName>
    </submittedName>
</protein>
<accession>A0ABM8VYF7</accession>
<name>A0ABM8VYF7_GIGMA</name>
<dbReference type="Proteomes" id="UP000789901">
    <property type="component" value="Unassembled WGS sequence"/>
</dbReference>
<dbReference type="EMBL" id="CAJVQB010000263">
    <property type="protein sequence ID" value="CAG8478466.1"/>
    <property type="molecule type" value="Genomic_DNA"/>
</dbReference>
<feature type="region of interest" description="Disordered" evidence="1">
    <location>
        <begin position="101"/>
        <end position="132"/>
    </location>
</feature>
<evidence type="ECO:0000256" key="1">
    <source>
        <dbReference type="SAM" id="MobiDB-lite"/>
    </source>
</evidence>
<proteinExistence type="predicted"/>
<comment type="caution">
    <text evidence="2">The sequence shown here is derived from an EMBL/GenBank/DDBJ whole genome shotgun (WGS) entry which is preliminary data.</text>
</comment>
<evidence type="ECO:0000313" key="3">
    <source>
        <dbReference type="Proteomes" id="UP000789901"/>
    </source>
</evidence>
<sequence length="222" mass="25372">MIETIPTTNISTIQTAPTQNPSTVNGVNPQDTLQTLLALLNNKSDSSQNQPSYLGIPENDETLFLLTDWHEHRKPIANTLILRKKNRLVLDSFSGLVETKKVEDPDKEMAKGQTEQEKDPEVQNKLESSRKNDSKVKAEIGELLEGRKNGKRLENRISYINGKLLRDNDKVIKKGQYKPVTYLSSRLEKYQSISDLFDYYYEHEVQIGIEYKTGTLDETQQS</sequence>
<keyword evidence="3" id="KW-1185">Reference proteome</keyword>
<evidence type="ECO:0000313" key="2">
    <source>
        <dbReference type="EMBL" id="CAG8478466.1"/>
    </source>
</evidence>
<gene>
    <name evidence="2" type="ORF">GMARGA_LOCUS1120</name>
</gene>
<organism evidence="2 3">
    <name type="scientific">Gigaspora margarita</name>
    <dbReference type="NCBI Taxonomy" id="4874"/>
    <lineage>
        <taxon>Eukaryota</taxon>
        <taxon>Fungi</taxon>
        <taxon>Fungi incertae sedis</taxon>
        <taxon>Mucoromycota</taxon>
        <taxon>Glomeromycotina</taxon>
        <taxon>Glomeromycetes</taxon>
        <taxon>Diversisporales</taxon>
        <taxon>Gigasporaceae</taxon>
        <taxon>Gigaspora</taxon>
    </lineage>
</organism>
<reference evidence="2 3" key="1">
    <citation type="submission" date="2021-06" db="EMBL/GenBank/DDBJ databases">
        <authorList>
            <person name="Kallberg Y."/>
            <person name="Tangrot J."/>
            <person name="Rosling A."/>
        </authorList>
    </citation>
    <scope>NUCLEOTIDE SEQUENCE [LARGE SCALE GENOMIC DNA]</scope>
    <source>
        <strain evidence="2 3">120-4 pot B 10/14</strain>
    </source>
</reference>